<accession>A0A8K1CKE8</accession>
<keyword evidence="6" id="KW-0732">Signal</keyword>
<evidence type="ECO:0000256" key="13">
    <source>
        <dbReference type="ARBA" id="ARBA00043691"/>
    </source>
</evidence>
<feature type="compositionally biased region" description="Polar residues" evidence="16">
    <location>
        <begin position="2153"/>
        <end position="2164"/>
    </location>
</feature>
<feature type="compositionally biased region" description="Basic and acidic residues" evidence="16">
    <location>
        <begin position="2075"/>
        <end position="2090"/>
    </location>
</feature>
<dbReference type="CDD" id="cd07061">
    <property type="entry name" value="HP_HAP_like"/>
    <property type="match status" value="1"/>
</dbReference>
<evidence type="ECO:0000256" key="5">
    <source>
        <dbReference type="ARBA" id="ARBA00018097"/>
    </source>
</evidence>
<feature type="compositionally biased region" description="Basic and acidic residues" evidence="16">
    <location>
        <begin position="2254"/>
        <end position="2279"/>
    </location>
</feature>
<gene>
    <name evidence="19" type="ORF">Poli38472_009052</name>
</gene>
<keyword evidence="17" id="KW-1133">Transmembrane helix</keyword>
<comment type="subcellular location">
    <subcellularLocation>
        <location evidence="1">Membrane</location>
    </subcellularLocation>
</comment>
<feature type="transmembrane region" description="Helical" evidence="17">
    <location>
        <begin position="48"/>
        <end position="67"/>
    </location>
</feature>
<feature type="compositionally biased region" description="Acidic residues" evidence="16">
    <location>
        <begin position="1882"/>
        <end position="1895"/>
    </location>
</feature>
<evidence type="ECO:0000256" key="3">
    <source>
        <dbReference type="ARBA" id="ARBA00012976"/>
    </source>
</evidence>
<dbReference type="InterPro" id="IPR029033">
    <property type="entry name" value="His_PPase_superfam"/>
</dbReference>
<feature type="compositionally biased region" description="Acidic residues" evidence="16">
    <location>
        <begin position="20"/>
        <end position="30"/>
    </location>
</feature>
<evidence type="ECO:0000256" key="4">
    <source>
        <dbReference type="ARBA" id="ARBA00013040"/>
    </source>
</evidence>
<dbReference type="SUPFAM" id="SSF53254">
    <property type="entry name" value="Phosphoglycerate mutase-like"/>
    <property type="match status" value="1"/>
</dbReference>
<dbReference type="Gene3D" id="3.40.50.1240">
    <property type="entry name" value="Phosphoglycerate mutase-like"/>
    <property type="match status" value="1"/>
</dbReference>
<dbReference type="Proteomes" id="UP000794436">
    <property type="component" value="Unassembled WGS sequence"/>
</dbReference>
<evidence type="ECO:0000256" key="1">
    <source>
        <dbReference type="ARBA" id="ARBA00004370"/>
    </source>
</evidence>
<comment type="similarity">
    <text evidence="2">Belongs to the histidine acid phosphatase family. MINPP1 subfamily.</text>
</comment>
<dbReference type="GO" id="GO:0034417">
    <property type="term" value="F:bisphosphoglycerate 3-phosphatase activity"/>
    <property type="evidence" value="ECO:0007669"/>
    <property type="project" value="UniProtKB-EC"/>
</dbReference>
<dbReference type="GO" id="GO:0003993">
    <property type="term" value="F:acid phosphatase activity"/>
    <property type="evidence" value="ECO:0007669"/>
    <property type="project" value="TreeGrafter"/>
</dbReference>
<organism evidence="19 20">
    <name type="scientific">Pythium oligandrum</name>
    <name type="common">Mycoparasitic fungus</name>
    <dbReference type="NCBI Taxonomy" id="41045"/>
    <lineage>
        <taxon>Eukaryota</taxon>
        <taxon>Sar</taxon>
        <taxon>Stramenopiles</taxon>
        <taxon>Oomycota</taxon>
        <taxon>Peronosporomycetes</taxon>
        <taxon>Pythiales</taxon>
        <taxon>Pythiaceae</taxon>
        <taxon>Pythium</taxon>
    </lineage>
</organism>
<evidence type="ECO:0000259" key="18">
    <source>
        <dbReference type="PROSITE" id="PS50222"/>
    </source>
</evidence>
<evidence type="ECO:0000313" key="19">
    <source>
        <dbReference type="EMBL" id="TMW64885.1"/>
    </source>
</evidence>
<dbReference type="SMART" id="SM00015">
    <property type="entry name" value="IQ"/>
    <property type="match status" value="5"/>
</dbReference>
<evidence type="ECO:0000256" key="11">
    <source>
        <dbReference type="ARBA" id="ARBA00043668"/>
    </source>
</evidence>
<keyword evidence="9 17" id="KW-0472">Membrane</keyword>
<feature type="domain" description="EF-hand" evidence="18">
    <location>
        <begin position="1078"/>
        <end position="1113"/>
    </location>
</feature>
<keyword evidence="8" id="KW-0106">Calcium</keyword>
<evidence type="ECO:0000256" key="15">
    <source>
        <dbReference type="SAM" id="Coils"/>
    </source>
</evidence>
<feature type="compositionally biased region" description="Acidic residues" evidence="16">
    <location>
        <begin position="2019"/>
        <end position="2031"/>
    </location>
</feature>
<feature type="region of interest" description="Disordered" evidence="16">
    <location>
        <begin position="2246"/>
        <end position="2311"/>
    </location>
</feature>
<sequence length="2354" mass="261485">MTAGPTADAMEEKTARLVVEESESEEEDDAPLLPTDHTRGENRAASRMALAVVVSALLAYAVAFTVSRMDGGGFELMGKPLEWHTFATKTVYWDQRDDMKETAVHAQTPQAASVECADMELTEEVGLESLRLVQTQLVARHGIRYPTLDNTLEIQSLVSKLAPFADKLPVWLRNYTLPYNESVEGELADAGYAEVQQLAHRMLKLHGHHPHLYSPDTFRLAHTHVRRTKDSAHAFASSFFQNPLDVNYIEYPKEHDPVLRFFDACPRYQQQVKHNKTAFHEVTAFASSSLMTESLAHLTRALGLESEAAGLELTIKDLSSAFSACAFDIAIYQIDEQWCSLMRPDIIHAMDYYDDLKEFYQLGGGYPINYEMAAVLLQDIFKSIEQRIAGSSRLQGDLRFAHAETTLPLMTLLGFGDRTPLTAEFSQHEIKTRGFRTSVLAPFAANVEFRLFSKEKNGSSKENDYFVQVLVNERSDVAVPGCHGHVFCPFLMRNNSPSSTEYYVSLQCGKGQAPQTRTVKVTGEGELVWKDPLVGLISKLPAPLVVLSLYQRSQDQKNDPDVIVGVVALPVFPTILSDNHLVGFALPLVASEKGNGGGARKRQGVLSFEMQFVASTASAASVSSSTGTRLVLHQLIGWREGGLIPPLIRHIRLQVLLVGATVSETLWTHESEVLGVQTQSPTLSLDLVVTLDEAIRKTRVNLSKRLDLVVRVCDVDRNRLGQTIIPVRGSWEKLMEREQEALHKIYRSSTSGDPEAVAQIQLTIEKVSSTSTSDVIKDVRDPADGWLYVEILEAFNASVTSQKEEAAVQIALQWEVDVEKALRPKPWKSRKQWSTRSGEWRWVDEFAPFPYHCEKPCTLELSILLSTNGDQASTSALDIEAIVHGASESPHEEWIAIDTSQLHVRFVYLPATAGYLSVKINSVTALRTSKLPYPIDRVALKCSDGSNSTSSKPQDIALADATEMSVLQTLVNVTARLSLDFARSRPRSPYLTIEAVGMSSTLGETRIGRACVPLVPLLSTQTDQWLVLLAPDDLTIQFSAMHCSFQFRQATAPSTSGSLAAIPPEIASHDEWHRISAAVMAIWKKLFYYLDADRNGKVDLDEFKSLFRDHFKLFSSTSDGQTLLRLLTTQPKSDISESTVEHLFHEMDINDNEEIDWNEYIMFLQAKLHAIEPVEASVTPPIEPLTEDSTQNSSKQTELRRKRREDPLSPCTANGSQRKTESVRAPTLARPDRLLGKRSSSRVNGSASRVASNERCLSRFEVSETPELELLREENAQVRAQLRAVEAQLALEQQRSRRQNEAMQALQRQLTQFQLQQHKARVEEQTKAQRIQETIQRHEQELLVREATRKKHQAASIVLQSRVRTRLETKRYQALRMTRWNASVRIQCWFRMIQAQKWLKVHRELARIKRLRHTSATRLQWFARYHLCRKERQLLIGARNLAATIIQKYTRRLQALRERHSRMRATLSVQSRVKLWLAQREADRLRRARDVLRHRLRGWALRHRWNHVQCSIRKMQRWWRVACDQRWEYFARLEAAVCIQATWRGILHRRRWARGNYEAQATLTENQTNEDADAIPLADLVESNSFALESARENLEMASNGGEIESFLVLADENCPLDEDLQGDFTEFAMEGGDHGEASSPDLPLENTEPFLVTVEGVGLEESVRRMLADNGDQDHMSSAEVELTDEHVFACLYELIDAIDQVASLAACLPVNDTRSDGTDAPRSFHAEERTTSDPDEPPDSPTSTPESDFIGGEMSNSTKIQDTPECEVIATTDDAKGTVDVPPSRREEEAILTYALASVIDTVVAMHEQNRSDSDMVSQREAMVDARPDTEAPGTFGGLSENEEASARQQDATESLCAAVVEKQPDGESVGALTEHQMVDDEDTPGPFDEEFAGDTCVPPVDDVIVGDEDERECEVKEIAQDALAKATDDDELPHDQVHGTHSDAGNPDGTMDEGLSELDNVQHQLKENDLGGTPAAELQDSKTDGAPDSSFADSAYESSESVSPVLYEPDVSTPLLEEDPNDGGEEAEYQTNADVTPITHPDPIEIESEPNLDHAETTNEGGTFVDELMTNEVHDGASNDLTGEHESGTVQATGGEPAKVDCEEQDAPSSEDGGADRGVTAEDKHLHEAPTSLLEDQFEDESNPKGMTVPNVSSLSDSPADTTKHSEVQDENIAVAITDEESSKNELDTNFTVDIAHSDDLTQTALSELGPSVIQEPGGEVLEEAMQSEDSKDMTDIVELSTAIESIESPRGGDSESEADRNADSVDSDALMHEAGEVAVFDPREVVSNGPPQAGEAEVQVPIPQEPDNKVELTRQDSEAFLADFAAFGPTSTEAMGSGSETPVLMMAALD</sequence>
<dbReference type="PANTHER" id="PTHR20963">
    <property type="entry name" value="MULTIPLE INOSITOL POLYPHOSPHATE PHOSPHATASE-RELATED"/>
    <property type="match status" value="1"/>
</dbReference>
<proteinExistence type="inferred from homology"/>
<feature type="coiled-coil region" evidence="15">
    <location>
        <begin position="1268"/>
        <end position="1341"/>
    </location>
</feature>
<dbReference type="PANTHER" id="PTHR20963:SF8">
    <property type="entry name" value="MULTIPLE INOSITOL POLYPHOSPHATE PHOSPHATASE 1"/>
    <property type="match status" value="1"/>
</dbReference>
<evidence type="ECO:0000256" key="6">
    <source>
        <dbReference type="ARBA" id="ARBA00022729"/>
    </source>
</evidence>
<dbReference type="PROSITE" id="PS50096">
    <property type="entry name" value="IQ"/>
    <property type="match status" value="1"/>
</dbReference>
<protein>
    <recommendedName>
        <fullName evidence="5">Multiple inositol polyphosphate phosphatase 1</fullName>
        <ecNumber evidence="4">3.1.3.62</ecNumber>
        <ecNumber evidence="3">3.1.3.80</ecNumber>
    </recommendedName>
    <alternativeName>
        <fullName evidence="10">2,3-bisphosphoglycerate 3-phosphatase</fullName>
    </alternativeName>
</protein>
<dbReference type="SUPFAM" id="SSF47473">
    <property type="entry name" value="EF-hand"/>
    <property type="match status" value="1"/>
</dbReference>
<reference evidence="19" key="1">
    <citation type="submission" date="2019-03" db="EMBL/GenBank/DDBJ databases">
        <title>Long read genome sequence of the mycoparasitic Pythium oligandrum ATCC 38472 isolated from sugarbeet rhizosphere.</title>
        <authorList>
            <person name="Gaulin E."/>
        </authorList>
    </citation>
    <scope>NUCLEOTIDE SEQUENCE</scope>
    <source>
        <strain evidence="19">ATCC 38472_TT</strain>
    </source>
</reference>
<dbReference type="SMART" id="SM00054">
    <property type="entry name" value="EFh"/>
    <property type="match status" value="2"/>
</dbReference>
<comment type="catalytic activity">
    <reaction evidence="13">
        <text>1D-myo-inositol hexakisphosphate + H2O = 1D-myo-inositol 1,2,4,5,6-pentakisphosphate + phosphate</text>
        <dbReference type="Rhea" id="RHEA:16989"/>
        <dbReference type="ChEBI" id="CHEBI:15377"/>
        <dbReference type="ChEBI" id="CHEBI:43474"/>
        <dbReference type="ChEBI" id="CHEBI:57798"/>
        <dbReference type="ChEBI" id="CHEBI:58130"/>
        <dbReference type="EC" id="3.1.3.62"/>
    </reaction>
    <physiologicalReaction direction="left-to-right" evidence="13">
        <dbReference type="Rhea" id="RHEA:16990"/>
    </physiologicalReaction>
</comment>
<dbReference type="InterPro" id="IPR000560">
    <property type="entry name" value="His_Pase_clade-2"/>
</dbReference>
<evidence type="ECO:0000256" key="12">
    <source>
        <dbReference type="ARBA" id="ARBA00043671"/>
    </source>
</evidence>
<dbReference type="EC" id="3.1.3.62" evidence="4"/>
<dbReference type="GO" id="GO:0005509">
    <property type="term" value="F:calcium ion binding"/>
    <property type="evidence" value="ECO:0007669"/>
    <property type="project" value="InterPro"/>
</dbReference>
<comment type="catalytic activity">
    <reaction evidence="14">
        <text>(2R)-2,3-bisphosphoglycerate + H2O = (2R)-2-phosphoglycerate + phosphate</text>
        <dbReference type="Rhea" id="RHEA:27381"/>
        <dbReference type="ChEBI" id="CHEBI:15377"/>
        <dbReference type="ChEBI" id="CHEBI:43474"/>
        <dbReference type="ChEBI" id="CHEBI:58248"/>
        <dbReference type="ChEBI" id="CHEBI:58289"/>
        <dbReference type="EC" id="3.1.3.80"/>
    </reaction>
    <physiologicalReaction direction="left-to-right" evidence="14">
        <dbReference type="Rhea" id="RHEA:27382"/>
    </physiologicalReaction>
</comment>
<dbReference type="InterPro" id="IPR011992">
    <property type="entry name" value="EF-hand-dom_pair"/>
</dbReference>
<feature type="compositionally biased region" description="Basic and acidic residues" evidence="16">
    <location>
        <begin position="2122"/>
        <end position="2131"/>
    </location>
</feature>
<dbReference type="Gene3D" id="1.10.238.10">
    <property type="entry name" value="EF-hand"/>
    <property type="match status" value="1"/>
</dbReference>
<feature type="compositionally biased region" description="Basic and acidic residues" evidence="16">
    <location>
        <begin position="1715"/>
        <end position="1734"/>
    </location>
</feature>
<evidence type="ECO:0000256" key="9">
    <source>
        <dbReference type="ARBA" id="ARBA00023136"/>
    </source>
</evidence>
<evidence type="ECO:0000256" key="10">
    <source>
        <dbReference type="ARBA" id="ARBA00031642"/>
    </source>
</evidence>
<dbReference type="EC" id="3.1.3.80" evidence="3"/>
<feature type="compositionally biased region" description="Polar residues" evidence="16">
    <location>
        <begin position="1187"/>
        <end position="1196"/>
    </location>
</feature>
<feature type="region of interest" description="Disordered" evidence="16">
    <location>
        <begin position="1869"/>
        <end position="2188"/>
    </location>
</feature>
<name>A0A8K1CKE8_PYTOL</name>
<comment type="catalytic activity">
    <reaction evidence="12">
        <text>1D-myo-inositol 1,2,4,5,6-pentakisphosphate + H2O = 1D-myo-inositol 1,2,5,6-tetrakisphosphate + phosphate</text>
        <dbReference type="Rhea" id="RHEA:77115"/>
        <dbReference type="ChEBI" id="CHEBI:15377"/>
        <dbReference type="ChEBI" id="CHEBI:43474"/>
        <dbReference type="ChEBI" id="CHEBI:57798"/>
        <dbReference type="ChEBI" id="CHEBI:195535"/>
        <dbReference type="EC" id="3.1.3.62"/>
    </reaction>
    <physiologicalReaction direction="left-to-right" evidence="12">
        <dbReference type="Rhea" id="RHEA:77116"/>
    </physiologicalReaction>
</comment>
<comment type="catalytic activity">
    <reaction evidence="11">
        <text>1D-myo-inositol 1,2,5,6-tetrakisphosphate + H2O = 1D-myo-inositol 1,2,6-trisphosphate + phosphate</text>
        <dbReference type="Rhea" id="RHEA:77119"/>
        <dbReference type="ChEBI" id="CHEBI:15377"/>
        <dbReference type="ChEBI" id="CHEBI:43474"/>
        <dbReference type="ChEBI" id="CHEBI:195535"/>
        <dbReference type="ChEBI" id="CHEBI:195537"/>
        <dbReference type="EC" id="3.1.3.62"/>
    </reaction>
    <physiologicalReaction direction="left-to-right" evidence="11">
        <dbReference type="Rhea" id="RHEA:77120"/>
    </physiologicalReaction>
</comment>
<feature type="region of interest" description="Disordered" evidence="16">
    <location>
        <begin position="1179"/>
        <end position="1250"/>
    </location>
</feature>
<evidence type="ECO:0000256" key="14">
    <source>
        <dbReference type="ARBA" id="ARBA00043832"/>
    </source>
</evidence>
<evidence type="ECO:0000256" key="8">
    <source>
        <dbReference type="ARBA" id="ARBA00022837"/>
    </source>
</evidence>
<dbReference type="PROSITE" id="PS00018">
    <property type="entry name" value="EF_HAND_1"/>
    <property type="match status" value="1"/>
</dbReference>
<feature type="region of interest" description="Disordered" evidence="16">
    <location>
        <begin position="1812"/>
        <end position="1856"/>
    </location>
</feature>
<dbReference type="Pfam" id="PF00328">
    <property type="entry name" value="His_Phos_2"/>
    <property type="match status" value="1"/>
</dbReference>
<evidence type="ECO:0000313" key="20">
    <source>
        <dbReference type="Proteomes" id="UP000794436"/>
    </source>
</evidence>
<dbReference type="EMBL" id="SPLM01000038">
    <property type="protein sequence ID" value="TMW64885.1"/>
    <property type="molecule type" value="Genomic_DNA"/>
</dbReference>
<dbReference type="InterPro" id="IPR002048">
    <property type="entry name" value="EF_hand_dom"/>
</dbReference>
<feature type="domain" description="EF-hand" evidence="18">
    <location>
        <begin position="1135"/>
        <end position="1170"/>
    </location>
</feature>
<feature type="compositionally biased region" description="Polar residues" evidence="16">
    <location>
        <begin position="1241"/>
        <end position="1250"/>
    </location>
</feature>
<feature type="region of interest" description="Disordered" evidence="16">
    <location>
        <begin position="1"/>
        <end position="38"/>
    </location>
</feature>
<evidence type="ECO:0000256" key="7">
    <source>
        <dbReference type="ARBA" id="ARBA00022801"/>
    </source>
</evidence>
<keyword evidence="17" id="KW-0812">Transmembrane</keyword>
<comment type="caution">
    <text evidence="19">The sequence shown here is derived from an EMBL/GenBank/DDBJ whole genome shotgun (WGS) entry which is preliminary data.</text>
</comment>
<dbReference type="InterPro" id="IPR000048">
    <property type="entry name" value="IQ_motif_EF-hand-BS"/>
</dbReference>
<evidence type="ECO:0000256" key="17">
    <source>
        <dbReference type="SAM" id="Phobius"/>
    </source>
</evidence>
<dbReference type="Gene3D" id="1.20.5.190">
    <property type="match status" value="1"/>
</dbReference>
<evidence type="ECO:0000256" key="2">
    <source>
        <dbReference type="ARBA" id="ARBA00008422"/>
    </source>
</evidence>
<keyword evidence="7" id="KW-0378">Hydrolase</keyword>
<dbReference type="Pfam" id="PF13499">
    <property type="entry name" value="EF-hand_7"/>
    <property type="match status" value="1"/>
</dbReference>
<feature type="compositionally biased region" description="Basic and acidic residues" evidence="16">
    <location>
        <begin position="10"/>
        <end position="19"/>
    </location>
</feature>
<evidence type="ECO:0000256" key="16">
    <source>
        <dbReference type="SAM" id="MobiDB-lite"/>
    </source>
</evidence>
<keyword evidence="15" id="KW-0175">Coiled coil</keyword>
<dbReference type="InterPro" id="IPR018247">
    <property type="entry name" value="EF_Hand_1_Ca_BS"/>
</dbReference>
<keyword evidence="20" id="KW-1185">Reference proteome</keyword>
<dbReference type="PROSITE" id="PS50222">
    <property type="entry name" value="EF_HAND_2"/>
    <property type="match status" value="2"/>
</dbReference>
<feature type="region of interest" description="Disordered" evidence="16">
    <location>
        <begin position="1714"/>
        <end position="1766"/>
    </location>
</feature>
<dbReference type="GO" id="GO:0052745">
    <property type="term" value="F:inositol phosphate phosphatase activity"/>
    <property type="evidence" value="ECO:0007669"/>
    <property type="project" value="TreeGrafter"/>
</dbReference>
<dbReference type="GO" id="GO:0016020">
    <property type="term" value="C:membrane"/>
    <property type="evidence" value="ECO:0007669"/>
    <property type="project" value="UniProtKB-SubCell"/>
</dbReference>
<dbReference type="OrthoDB" id="6509975at2759"/>